<name>A0A1T4X038_9BACT</name>
<evidence type="ECO:0000313" key="3">
    <source>
        <dbReference type="Proteomes" id="UP000190774"/>
    </source>
</evidence>
<dbReference type="Proteomes" id="UP000190774">
    <property type="component" value="Unassembled WGS sequence"/>
</dbReference>
<organism evidence="2 3">
    <name type="scientific">Prosthecobacter debontii</name>
    <dbReference type="NCBI Taxonomy" id="48467"/>
    <lineage>
        <taxon>Bacteria</taxon>
        <taxon>Pseudomonadati</taxon>
        <taxon>Verrucomicrobiota</taxon>
        <taxon>Verrucomicrobiia</taxon>
        <taxon>Verrucomicrobiales</taxon>
        <taxon>Verrucomicrobiaceae</taxon>
        <taxon>Prosthecobacter</taxon>
    </lineage>
</organism>
<feature type="signal peptide" evidence="1">
    <location>
        <begin position="1"/>
        <end position="20"/>
    </location>
</feature>
<dbReference type="OrthoDB" id="179852at2"/>
<keyword evidence="1" id="KW-0732">Signal</keyword>
<feature type="chain" id="PRO_5010533763" evidence="1">
    <location>
        <begin position="21"/>
        <end position="362"/>
    </location>
</feature>
<proteinExistence type="predicted"/>
<accession>A0A1T4X038</accession>
<reference evidence="3" key="1">
    <citation type="submission" date="2017-02" db="EMBL/GenBank/DDBJ databases">
        <authorList>
            <person name="Varghese N."/>
            <person name="Submissions S."/>
        </authorList>
    </citation>
    <scope>NUCLEOTIDE SEQUENCE [LARGE SCALE GENOMIC DNA]</scope>
    <source>
        <strain evidence="3">ATCC 700200</strain>
    </source>
</reference>
<evidence type="ECO:0000256" key="1">
    <source>
        <dbReference type="SAM" id="SignalP"/>
    </source>
</evidence>
<evidence type="ECO:0000313" key="2">
    <source>
        <dbReference type="EMBL" id="SKA82465.1"/>
    </source>
</evidence>
<dbReference type="EMBL" id="FUYE01000002">
    <property type="protein sequence ID" value="SKA82465.1"/>
    <property type="molecule type" value="Genomic_DNA"/>
</dbReference>
<protein>
    <submittedName>
        <fullName evidence="2">Uncharacterized protein</fullName>
    </submittedName>
</protein>
<gene>
    <name evidence="2" type="ORF">SAMN02745166_00913</name>
</gene>
<dbReference type="RefSeq" id="WP_078812107.1">
    <property type="nucleotide sequence ID" value="NZ_FUYE01000002.1"/>
</dbReference>
<keyword evidence="3" id="KW-1185">Reference proteome</keyword>
<dbReference type="AlphaFoldDB" id="A0A1T4X038"/>
<dbReference type="STRING" id="48467.SAMN02745166_00913"/>
<sequence>MKMQAWMLWIWACLVTSLSAQDPEAWVRQTDVTTGQVYDTPMTGSGGAYVSPLPVGEGGALYELFARGTAWDSNIYLLDTKFISTYNPEVTISIATEDDYVRGDPNSSTYVKRTRADRPFSVDIKVNGLVDDSANTSERCVYLAVNGRNFDAETYSSLNQPAYLLEDANLENGEYSFNPLYHQLTSPTLSSGNGEQTFTIVRYASYQIPDTILLQPKVEVWPVASATVSSIEADQVFIDRIPALVVSLKDIYPDSRTYLQVYKGTEKLGTEGTLVAGTERRFGRFYNPDQAVEPTNVPQTFSISVDDLSNYTSEDGIYTLEVITHTPFFNRAPERLYHVTFEVDRVISTRGQISTTERGGGP</sequence>